<keyword evidence="10" id="KW-0472">Membrane</keyword>
<protein>
    <recommendedName>
        <fullName evidence="2">histidine kinase</fullName>
        <ecNumber evidence="2">2.7.13.3</ecNumber>
    </recommendedName>
</protein>
<evidence type="ECO:0000256" key="10">
    <source>
        <dbReference type="SAM" id="Phobius"/>
    </source>
</evidence>
<organism evidence="14 15">
    <name type="scientific">Streptosporangium amethystogenes subsp. fukuiense</name>
    <dbReference type="NCBI Taxonomy" id="698418"/>
    <lineage>
        <taxon>Bacteria</taxon>
        <taxon>Bacillati</taxon>
        <taxon>Actinomycetota</taxon>
        <taxon>Actinomycetes</taxon>
        <taxon>Streptosporangiales</taxon>
        <taxon>Streptosporangiaceae</taxon>
        <taxon>Streptosporangium</taxon>
    </lineage>
</organism>
<feature type="coiled-coil region" evidence="9">
    <location>
        <begin position="151"/>
        <end position="178"/>
    </location>
</feature>
<feature type="domain" description="Signal transduction histidine kinase subgroup 3 dimerisation and phosphoacceptor" evidence="12">
    <location>
        <begin position="180"/>
        <end position="243"/>
    </location>
</feature>
<keyword evidence="8" id="KW-0902">Two-component regulatory system</keyword>
<keyword evidence="6 14" id="KW-0418">Kinase</keyword>
<keyword evidence="7" id="KW-0067">ATP-binding</keyword>
<dbReference type="Proteomes" id="UP001596514">
    <property type="component" value="Unassembled WGS sequence"/>
</dbReference>
<feature type="domain" description="Histidine kinase/HSP90-like ATPase" evidence="11">
    <location>
        <begin position="296"/>
        <end position="386"/>
    </location>
</feature>
<dbReference type="Pfam" id="PF23539">
    <property type="entry name" value="DUF7134"/>
    <property type="match status" value="1"/>
</dbReference>
<evidence type="ECO:0000256" key="8">
    <source>
        <dbReference type="ARBA" id="ARBA00023012"/>
    </source>
</evidence>
<evidence type="ECO:0000256" key="1">
    <source>
        <dbReference type="ARBA" id="ARBA00000085"/>
    </source>
</evidence>
<dbReference type="Gene3D" id="1.20.5.1930">
    <property type="match status" value="1"/>
</dbReference>
<sequence>MRLLTAHPLLVDTVIAVVLSAVMWMWELSDTRYGTRPPDGLSLALTLAVNLPLALRRRMPCTVLVFSCAMSLIHLVLGYHSQVNKMGTLLVLYTVAVQRPVAVSLAGAVLTFGLWWCSSMAFPGTKFWMAVVWPLMAVGFTWAFGSATRMVIESNRRLTELTRQLRDEQENKARLAVAQERTRIARELHDVVAHHLSVVAVQAELGQYVLSTDRATAGTALATIADTTREALDEMRLLLLILRIGADDEREAHYGVTPGLGDLGTLIERVRTAGVTVEVVVIGEEKPLLQRLDLCVYRIIQECLTNVVKHAAPTRVRVTFTYGAGVLTLQVCDDGRLGIDQPVEVIHNTPGQGLIGMTERVKLYQGTITTGPRPTGGFQVVVTLPLLTRPGREPATPTSER</sequence>
<proteinExistence type="predicted"/>
<feature type="domain" description="DUF7134" evidence="13">
    <location>
        <begin position="3"/>
        <end position="149"/>
    </location>
</feature>
<keyword evidence="9" id="KW-0175">Coiled coil</keyword>
<dbReference type="InterPro" id="IPR050482">
    <property type="entry name" value="Sensor_HK_TwoCompSys"/>
</dbReference>
<evidence type="ECO:0000259" key="12">
    <source>
        <dbReference type="Pfam" id="PF07730"/>
    </source>
</evidence>
<gene>
    <name evidence="14" type="ORF">ACFQVD_36825</name>
</gene>
<evidence type="ECO:0000256" key="6">
    <source>
        <dbReference type="ARBA" id="ARBA00022777"/>
    </source>
</evidence>
<dbReference type="InterPro" id="IPR011712">
    <property type="entry name" value="Sig_transdc_His_kin_sub3_dim/P"/>
</dbReference>
<evidence type="ECO:0000256" key="2">
    <source>
        <dbReference type="ARBA" id="ARBA00012438"/>
    </source>
</evidence>
<dbReference type="SUPFAM" id="SSF55874">
    <property type="entry name" value="ATPase domain of HSP90 chaperone/DNA topoisomerase II/histidine kinase"/>
    <property type="match status" value="1"/>
</dbReference>
<feature type="transmembrane region" description="Helical" evidence="10">
    <location>
        <begin position="62"/>
        <end position="79"/>
    </location>
</feature>
<keyword evidence="5" id="KW-0547">Nucleotide-binding</keyword>
<dbReference type="GO" id="GO:0016301">
    <property type="term" value="F:kinase activity"/>
    <property type="evidence" value="ECO:0007669"/>
    <property type="project" value="UniProtKB-KW"/>
</dbReference>
<evidence type="ECO:0000256" key="3">
    <source>
        <dbReference type="ARBA" id="ARBA00022553"/>
    </source>
</evidence>
<dbReference type="InterPro" id="IPR003594">
    <property type="entry name" value="HATPase_dom"/>
</dbReference>
<evidence type="ECO:0000313" key="15">
    <source>
        <dbReference type="Proteomes" id="UP001596514"/>
    </source>
</evidence>
<evidence type="ECO:0000313" key="14">
    <source>
        <dbReference type="EMBL" id="MFC7605681.1"/>
    </source>
</evidence>
<evidence type="ECO:0000256" key="9">
    <source>
        <dbReference type="SAM" id="Coils"/>
    </source>
</evidence>
<keyword evidence="4" id="KW-0808">Transferase</keyword>
<dbReference type="Gene3D" id="3.30.565.10">
    <property type="entry name" value="Histidine kinase-like ATPase, C-terminal domain"/>
    <property type="match status" value="1"/>
</dbReference>
<dbReference type="RefSeq" id="WP_343965825.1">
    <property type="nucleotide sequence ID" value="NZ_BAAAGK010000034.1"/>
</dbReference>
<dbReference type="PANTHER" id="PTHR24421:SF10">
    <property type="entry name" value="NITRATE_NITRITE SENSOR PROTEIN NARQ"/>
    <property type="match status" value="1"/>
</dbReference>
<keyword evidence="10" id="KW-0812">Transmembrane</keyword>
<evidence type="ECO:0000259" key="11">
    <source>
        <dbReference type="Pfam" id="PF02518"/>
    </source>
</evidence>
<keyword evidence="10" id="KW-1133">Transmembrane helix</keyword>
<dbReference type="EC" id="2.7.13.3" evidence="2"/>
<feature type="transmembrane region" description="Helical" evidence="10">
    <location>
        <begin position="9"/>
        <end position="26"/>
    </location>
</feature>
<feature type="transmembrane region" description="Helical" evidence="10">
    <location>
        <begin position="91"/>
        <end position="115"/>
    </location>
</feature>
<dbReference type="Pfam" id="PF07730">
    <property type="entry name" value="HisKA_3"/>
    <property type="match status" value="1"/>
</dbReference>
<evidence type="ECO:0000256" key="5">
    <source>
        <dbReference type="ARBA" id="ARBA00022741"/>
    </source>
</evidence>
<feature type="transmembrane region" description="Helical" evidence="10">
    <location>
        <begin position="127"/>
        <end position="145"/>
    </location>
</feature>
<reference evidence="15" key="1">
    <citation type="journal article" date="2019" name="Int. J. Syst. Evol. Microbiol.">
        <title>The Global Catalogue of Microorganisms (GCM) 10K type strain sequencing project: providing services to taxonomists for standard genome sequencing and annotation.</title>
        <authorList>
            <consortium name="The Broad Institute Genomics Platform"/>
            <consortium name="The Broad Institute Genome Sequencing Center for Infectious Disease"/>
            <person name="Wu L."/>
            <person name="Ma J."/>
        </authorList>
    </citation>
    <scope>NUCLEOTIDE SEQUENCE [LARGE SCALE GENOMIC DNA]</scope>
    <source>
        <strain evidence="15">JCM 10083</strain>
    </source>
</reference>
<comment type="caution">
    <text evidence="14">The sequence shown here is derived from an EMBL/GenBank/DDBJ whole genome shotgun (WGS) entry which is preliminary data.</text>
</comment>
<dbReference type="InterPro" id="IPR055558">
    <property type="entry name" value="DUF7134"/>
</dbReference>
<comment type="catalytic activity">
    <reaction evidence="1">
        <text>ATP + protein L-histidine = ADP + protein N-phospho-L-histidine.</text>
        <dbReference type="EC" id="2.7.13.3"/>
    </reaction>
</comment>
<keyword evidence="15" id="KW-1185">Reference proteome</keyword>
<name>A0ABW2TBR6_9ACTN</name>
<evidence type="ECO:0000256" key="7">
    <source>
        <dbReference type="ARBA" id="ARBA00022840"/>
    </source>
</evidence>
<dbReference type="PANTHER" id="PTHR24421">
    <property type="entry name" value="NITRATE/NITRITE SENSOR PROTEIN NARX-RELATED"/>
    <property type="match status" value="1"/>
</dbReference>
<evidence type="ECO:0000256" key="4">
    <source>
        <dbReference type="ARBA" id="ARBA00022679"/>
    </source>
</evidence>
<dbReference type="Pfam" id="PF02518">
    <property type="entry name" value="HATPase_c"/>
    <property type="match status" value="1"/>
</dbReference>
<dbReference type="CDD" id="cd16917">
    <property type="entry name" value="HATPase_UhpB-NarQ-NarX-like"/>
    <property type="match status" value="1"/>
</dbReference>
<dbReference type="InterPro" id="IPR036890">
    <property type="entry name" value="HATPase_C_sf"/>
</dbReference>
<evidence type="ECO:0000259" key="13">
    <source>
        <dbReference type="Pfam" id="PF23539"/>
    </source>
</evidence>
<keyword evidence="3" id="KW-0597">Phosphoprotein</keyword>
<dbReference type="EMBL" id="JBHTEE010000001">
    <property type="protein sequence ID" value="MFC7605681.1"/>
    <property type="molecule type" value="Genomic_DNA"/>
</dbReference>
<accession>A0ABW2TBR6</accession>